<evidence type="ECO:0000256" key="2">
    <source>
        <dbReference type="ARBA" id="ARBA00022771"/>
    </source>
</evidence>
<evidence type="ECO:0000313" key="7">
    <source>
        <dbReference type="Proteomes" id="UP001244341"/>
    </source>
</evidence>
<reference evidence="6 7" key="1">
    <citation type="submission" date="2023-05" db="EMBL/GenBank/DDBJ databases">
        <title>A 100% complete, gapless, phased diploid assembly of the Scenedesmus obliquus UTEX 3031 genome.</title>
        <authorList>
            <person name="Biondi T.C."/>
            <person name="Hanschen E.R."/>
            <person name="Kwon T."/>
            <person name="Eng W."/>
            <person name="Kruse C.P.S."/>
            <person name="Koehler S.I."/>
            <person name="Kunde Y."/>
            <person name="Gleasner C.D."/>
            <person name="You Mak K.T."/>
            <person name="Polle J."/>
            <person name="Hovde B.T."/>
            <person name="Starkenburg S.R."/>
        </authorList>
    </citation>
    <scope>NUCLEOTIDE SEQUENCE [LARGE SCALE GENOMIC DNA]</scope>
    <source>
        <strain evidence="6 7">DOE0152z</strain>
    </source>
</reference>
<feature type="region of interest" description="Disordered" evidence="4">
    <location>
        <begin position="76"/>
        <end position="106"/>
    </location>
</feature>
<dbReference type="PROSITE" id="PS51141">
    <property type="entry name" value="ZF_SBP"/>
    <property type="match status" value="1"/>
</dbReference>
<dbReference type="PANTHER" id="PTHR31251">
    <property type="entry name" value="SQUAMOSA PROMOTER-BINDING-LIKE PROTEIN 4"/>
    <property type="match status" value="1"/>
</dbReference>
<evidence type="ECO:0000259" key="5">
    <source>
        <dbReference type="PROSITE" id="PS51141"/>
    </source>
</evidence>
<dbReference type="Pfam" id="PF03110">
    <property type="entry name" value="SBP"/>
    <property type="match status" value="1"/>
</dbReference>
<dbReference type="EMBL" id="CP126208">
    <property type="protein sequence ID" value="WIA08227.1"/>
    <property type="molecule type" value="Genomic_DNA"/>
</dbReference>
<organism evidence="6 7">
    <name type="scientific">Tetradesmus obliquus</name>
    <name type="common">Green alga</name>
    <name type="synonym">Acutodesmus obliquus</name>
    <dbReference type="NCBI Taxonomy" id="3088"/>
    <lineage>
        <taxon>Eukaryota</taxon>
        <taxon>Viridiplantae</taxon>
        <taxon>Chlorophyta</taxon>
        <taxon>core chlorophytes</taxon>
        <taxon>Chlorophyceae</taxon>
        <taxon>CS clade</taxon>
        <taxon>Sphaeropleales</taxon>
        <taxon>Scenedesmaceae</taxon>
        <taxon>Tetradesmus</taxon>
    </lineage>
</organism>
<dbReference type="InterPro" id="IPR004333">
    <property type="entry name" value="SBP_dom"/>
</dbReference>
<dbReference type="PANTHER" id="PTHR31251:SF169">
    <property type="entry name" value="SQUAMOSA PROMOTER-BINDING-LIKE PROTEIN 8"/>
    <property type="match status" value="1"/>
</dbReference>
<gene>
    <name evidence="6" type="ORF">OEZ85_007674</name>
</gene>
<dbReference type="InterPro" id="IPR036893">
    <property type="entry name" value="SBP_sf"/>
</dbReference>
<evidence type="ECO:0000313" key="6">
    <source>
        <dbReference type="EMBL" id="WIA08227.1"/>
    </source>
</evidence>
<dbReference type="Gene3D" id="4.10.1100.10">
    <property type="entry name" value="Transcription factor, SBP-box domain"/>
    <property type="match status" value="1"/>
</dbReference>
<evidence type="ECO:0000256" key="1">
    <source>
        <dbReference type="ARBA" id="ARBA00022723"/>
    </source>
</evidence>
<sequence length="131" mass="14638">MPVTNVFHQVLGCDAVIDERCSKYQQKKRVCAEHLQADAVRCKRGGNELYRFCQQCGKLEQLNRFQGKKRSCRMSLAKRRTNSSHLEAQRSEGTTPAASPHPTFYELWPAATPNSNSCASDSTQRCGDAAS</sequence>
<evidence type="ECO:0000256" key="4">
    <source>
        <dbReference type="SAM" id="MobiDB-lite"/>
    </source>
</evidence>
<proteinExistence type="predicted"/>
<name>A0ABY8TGN0_TETOB</name>
<evidence type="ECO:0000256" key="3">
    <source>
        <dbReference type="ARBA" id="ARBA00022833"/>
    </source>
</evidence>
<dbReference type="InterPro" id="IPR044817">
    <property type="entry name" value="SBP-like"/>
</dbReference>
<dbReference type="Proteomes" id="UP001244341">
    <property type="component" value="Chromosome 1b"/>
</dbReference>
<keyword evidence="7" id="KW-1185">Reference proteome</keyword>
<feature type="compositionally biased region" description="Polar residues" evidence="4">
    <location>
        <begin position="83"/>
        <end position="97"/>
    </location>
</feature>
<protein>
    <recommendedName>
        <fullName evidence="5">SBP-type domain-containing protein</fullName>
    </recommendedName>
</protein>
<feature type="domain" description="SBP-type" evidence="5">
    <location>
        <begin position="5"/>
        <end position="86"/>
    </location>
</feature>
<dbReference type="SUPFAM" id="SSF103612">
    <property type="entry name" value="SBT domain"/>
    <property type="match status" value="1"/>
</dbReference>
<keyword evidence="3" id="KW-0862">Zinc</keyword>
<accession>A0ABY8TGN0</accession>
<keyword evidence="2" id="KW-0863">Zinc-finger</keyword>
<keyword evidence="1" id="KW-0479">Metal-binding</keyword>